<dbReference type="InParanoid" id="A0A7N2LLU3"/>
<evidence type="ECO:0000256" key="2">
    <source>
        <dbReference type="ARBA" id="ARBA00023054"/>
    </source>
</evidence>
<feature type="compositionally biased region" description="Polar residues" evidence="5">
    <location>
        <begin position="2022"/>
        <end position="2037"/>
    </location>
</feature>
<dbReference type="GO" id="GO:0005643">
    <property type="term" value="C:nuclear pore"/>
    <property type="evidence" value="ECO:0007669"/>
    <property type="project" value="TreeGrafter"/>
</dbReference>
<feature type="region of interest" description="Disordered" evidence="5">
    <location>
        <begin position="1482"/>
        <end position="1511"/>
    </location>
</feature>
<evidence type="ECO:0000256" key="4">
    <source>
        <dbReference type="SAM" id="Coils"/>
    </source>
</evidence>
<dbReference type="InterPro" id="IPR012929">
    <property type="entry name" value="Nucleoprot-TPR/MLP1-2_dom"/>
</dbReference>
<dbReference type="Proteomes" id="UP000594261">
    <property type="component" value="Chromosome 4"/>
</dbReference>
<accession>A0A7N2LLU3</accession>
<feature type="compositionally biased region" description="Acidic residues" evidence="5">
    <location>
        <begin position="1822"/>
        <end position="1833"/>
    </location>
</feature>
<feature type="compositionally biased region" description="Polar residues" evidence="5">
    <location>
        <begin position="2046"/>
        <end position="2057"/>
    </location>
</feature>
<feature type="coiled-coil region" evidence="4">
    <location>
        <begin position="502"/>
        <end position="543"/>
    </location>
</feature>
<dbReference type="GO" id="GO:0017056">
    <property type="term" value="F:structural constituent of nuclear pore"/>
    <property type="evidence" value="ECO:0007669"/>
    <property type="project" value="TreeGrafter"/>
</dbReference>
<evidence type="ECO:0000259" key="7">
    <source>
        <dbReference type="Pfam" id="PF25481"/>
    </source>
</evidence>
<feature type="compositionally biased region" description="Basic and acidic residues" evidence="5">
    <location>
        <begin position="1834"/>
        <end position="1845"/>
    </location>
</feature>
<dbReference type="Pfam" id="PF25481">
    <property type="entry name" value="Nucleoprot-TPR"/>
    <property type="match status" value="1"/>
</dbReference>
<dbReference type="Pfam" id="PF07926">
    <property type="entry name" value="TPR_MLP1_2"/>
    <property type="match status" value="1"/>
</dbReference>
<evidence type="ECO:0000256" key="3">
    <source>
        <dbReference type="ARBA" id="ARBA00023242"/>
    </source>
</evidence>
<keyword evidence="10" id="KW-1185">Reference proteome</keyword>
<evidence type="ECO:0000259" key="8">
    <source>
        <dbReference type="Pfam" id="PF25785"/>
    </source>
</evidence>
<protein>
    <recommendedName>
        <fullName evidence="11">Nuclear-pore anchor</fullName>
    </recommendedName>
</protein>
<feature type="domain" description="Nucleoprotein TPR/MPL1" evidence="7">
    <location>
        <begin position="172"/>
        <end position="251"/>
    </location>
</feature>
<dbReference type="InterPro" id="IPR057974">
    <property type="entry name" value="NUA/TPR/MLP1-2-like_dom"/>
</dbReference>
<feature type="domain" description="Nucleoprotein TPR/MLP1-2" evidence="6">
    <location>
        <begin position="1069"/>
        <end position="1196"/>
    </location>
</feature>
<dbReference type="PROSITE" id="PS00018">
    <property type="entry name" value="EF_HAND_1"/>
    <property type="match status" value="1"/>
</dbReference>
<dbReference type="GO" id="GO:0006606">
    <property type="term" value="P:protein import into nucleus"/>
    <property type="evidence" value="ECO:0007669"/>
    <property type="project" value="InterPro"/>
</dbReference>
<dbReference type="EnsemblPlants" id="QL04p095880:mrna">
    <property type="protein sequence ID" value="QL04p095880:mrna"/>
    <property type="gene ID" value="QL04p095880"/>
</dbReference>
<evidence type="ECO:0000256" key="1">
    <source>
        <dbReference type="ARBA" id="ARBA00004123"/>
    </source>
</evidence>
<dbReference type="EMBL" id="LRBV02000004">
    <property type="status" value="NOT_ANNOTATED_CDS"/>
    <property type="molecule type" value="Genomic_DNA"/>
</dbReference>
<proteinExistence type="predicted"/>
<evidence type="ECO:0008006" key="11">
    <source>
        <dbReference type="Google" id="ProtNLM"/>
    </source>
</evidence>
<dbReference type="PANTHER" id="PTHR18898:SF2">
    <property type="entry name" value="NUCLEOPROTEIN TPR"/>
    <property type="match status" value="1"/>
</dbReference>
<dbReference type="Pfam" id="PF25785">
    <property type="entry name" value="TPR"/>
    <property type="match status" value="1"/>
</dbReference>
<feature type="coiled-coil region" evidence="4">
    <location>
        <begin position="167"/>
        <end position="194"/>
    </location>
</feature>
<feature type="domain" description="NUA/TPR/MLP1-2-like" evidence="8">
    <location>
        <begin position="516"/>
        <end position="622"/>
    </location>
</feature>
<sequence length="2107" mass="236755">MPLFMTEEEFRRCVQANDAGSVAEKADSYIRELFKQVETVRAEADAGSITAEQTCSLLEQKYISLSSEFAKLDSQNAQLQSSLDRHLADLALLQSNKHQQNLHSIGKDGEIERLAAEVSELHKSKRQLIEFVEQKDLEIGEKNATIKSYLDKIVNSSNSASQREVRVSELESELARTQAACTRLKEEKELVERHNVWLNDELTAKVDSVIELRRKSNDLEDDMSTKLADVERQLNECSSSLQWHKERVRELEMKLTSLQEELCSSKAAAAANEERLSAELSTVNKLVELYKESSEEWSGKAGDLEGVIKALETRLSQVENDYKERLEKEVGARNQFEKEAAELKEKLEKCEADIESSRKSNELNLVPLSNFSSETWMTSFETNDMVEDNRMIVPKIPAGVSGTALAASLLRDGWSLAKMYAKYQEAVDAQRHEQLGRKQSEAILQRVLYELEEKAEVILEERDGASSGIAVLWDRRVVEKMAVAKVEHERMAEAYSMINQRLQNSLSEEANLEKTIQELKADLRRHERDYNLAQKEIFDLQKQVTVLLKECRDIQLRCGSTGLDGLDDGTTAVGGTNLESDTEKVISERLLTFKDINGLVEQNVQLRSLVRSLSDQAQRREMEFKETFEMELKKHTDEAASKVAAVLQRAEDQGRMIESLHTSVAMYKRLYEEEHKLQSSLPHSAELGSDNRRTDLKLLLERSQEASKKAHEQAVERVKCLEEELSKSRSEIILLRSDRDKLALESNFARERLESFMKEFEHQRNESNGILARNVEFSQLVVDYQRKLRESSESLHAAEERSRKLTMEVSILKQEKEMLSNAEKRACTEVCSLSERVHRLQASLDTIQSAEEVREEARVAERRKQEEYVKHVEREWAEAKRELQEERGNVRNLTVDREQTLKNAMRQVEEMGKELADALRAVVAAESRAAVAEAKLLDLERKSKSSDAMDVQVDGGNEPSSFSSNEVVVELHMAKEEIEKLKVEAQANKDHMQQYKSIAQVNEDALRQMECAHETFKIEADKLKKSLEAELLSLRERVSELEYESGLKSEEVASVAAGNEETLASSLAEITILKEEISVKTSQVLEMEIQISAVKEDLEKEHQRWRAAQANYERQVILQSETIQELTKTSQTLASLQQEASELRKLADAHRSENSELKAKWEVEKAMLEGSKNDAEKKYNEINEQNKILHSRLEALHIQLAERDRHSAGMPSGSTGTDTLGDSGLQNVINYLRRSKEIAETEISLLKQEKLRLQSQLESALKAAETSQASLQANRANSRALLFTEEEIKSLQLQVREMNLLRESNMQLREENKHNFEECQKLREITQKARTETENLESLLRERQIEVEACKKEIEMQKVERDNLETRFGELLERCKNIDVDDYNRMKDDVQQMQEKLKDKDAQIVEIRKLLSERQDLISKLEQDLSKCKLDLNEREKRINDILLVEANSKQDVERQRKIVIQFKRKYEIALKEKEELSKENQTLSKQLEESKHGKRSIVDTTSEQAMKEEKDTKIQTLEKHMERLREELRKEKDRRLKIEKAIRDSYNNVDQDKTKFVNELEMHKQALKRISDELQKLKHAKDNLPEGTSVVQLLSGTVLDDLAAAYVSAVENFQKTAHLVFSELGARGSLVEPSSIVDTALTATAGPAVSVQAPSTAFSVGPATSGLPAKATEESEKRFTLPKAIVETRKTGRKLNRPRLVRPEEPQGDIEMSEVDGARNVGKAAPSGDVEAQGNLTLISQPLVRKRIASASASDLHDESVIQGETGSDVAAPLLKKSKGLEPPHESSEGQFAVPVENLGTLQAPEETLNIGELAQASNEEAMEADKEEIETTGERAEDGREQPDGVSQDELLSEKNNVLEENLDRPGGSEMVSDEGPKDQAEPDNQQLMTESGSEREEGELEPDVTELEGGGDISNIIGSPEPGEGQPEPVASPLASPTRADDESLAAVTLEVGEINSPEVLNDEKNDEGDVNEETAEGSDKSNDGNDQIPADTDQVMEALSVPLESASASASSEIDVSKQGSPVSKQGSSTVTTEAEVVRQASPVSSTSTTINLSERARQNAAKRLGVASSPVVRGGRGRAAPRARGARGRGRLGRGQSSGEQG</sequence>
<evidence type="ECO:0000259" key="6">
    <source>
        <dbReference type="Pfam" id="PF07926"/>
    </source>
</evidence>
<feature type="compositionally biased region" description="Acidic residues" evidence="5">
    <location>
        <begin position="1899"/>
        <end position="1909"/>
    </location>
</feature>
<feature type="compositionally biased region" description="Acidic residues" evidence="5">
    <location>
        <begin position="1968"/>
        <end position="1980"/>
    </location>
</feature>
<feature type="compositionally biased region" description="Basic residues" evidence="5">
    <location>
        <begin position="2080"/>
        <end position="2097"/>
    </location>
</feature>
<dbReference type="PANTHER" id="PTHR18898">
    <property type="entry name" value="NUCLEOPROTEIN TPR-RELATED"/>
    <property type="match status" value="1"/>
</dbReference>
<feature type="compositionally biased region" description="Low complexity" evidence="5">
    <location>
        <begin position="1921"/>
        <end position="1932"/>
    </location>
</feature>
<feature type="coiled-coil region" evidence="4">
    <location>
        <begin position="847"/>
        <end position="1044"/>
    </location>
</feature>
<comment type="subcellular location">
    <subcellularLocation>
        <location evidence="1">Nucleus</location>
    </subcellularLocation>
</comment>
<evidence type="ECO:0000313" key="10">
    <source>
        <dbReference type="Proteomes" id="UP000594261"/>
    </source>
</evidence>
<dbReference type="OMA" id="HAQQNYE"/>
<feature type="coiled-coil region" evidence="4">
    <location>
        <begin position="781"/>
        <end position="815"/>
    </location>
</feature>
<evidence type="ECO:0000313" key="9">
    <source>
        <dbReference type="EnsemblPlants" id="QL04p095880:mrna"/>
    </source>
</evidence>
<dbReference type="FunCoup" id="A0A7N2LLU3">
    <property type="interactions" value="3332"/>
</dbReference>
<dbReference type="GO" id="GO:0006406">
    <property type="term" value="P:mRNA export from nucleus"/>
    <property type="evidence" value="ECO:0007669"/>
    <property type="project" value="TreeGrafter"/>
</dbReference>
<reference evidence="9 10" key="1">
    <citation type="journal article" date="2016" name="G3 (Bethesda)">
        <title>First Draft Assembly and Annotation of the Genome of a California Endemic Oak Quercus lobata Nee (Fagaceae).</title>
        <authorList>
            <person name="Sork V.L."/>
            <person name="Fitz-Gibbon S.T."/>
            <person name="Puiu D."/>
            <person name="Crepeau M."/>
            <person name="Gugger P.F."/>
            <person name="Sherman R."/>
            <person name="Stevens K."/>
            <person name="Langley C.H."/>
            <person name="Pellegrini M."/>
            <person name="Salzberg S.L."/>
        </authorList>
    </citation>
    <scope>NUCLEOTIDE SEQUENCE [LARGE SCALE GENOMIC DNA]</scope>
    <source>
        <strain evidence="9 10">cv. SW786</strain>
    </source>
</reference>
<keyword evidence="2 4" id="KW-0175">Coiled coil</keyword>
<feature type="coiled-coil region" evidence="4">
    <location>
        <begin position="301"/>
        <end position="360"/>
    </location>
</feature>
<feature type="coiled-coil region" evidence="4">
    <location>
        <begin position="704"/>
        <end position="738"/>
    </location>
</feature>
<reference evidence="9" key="2">
    <citation type="submission" date="2021-01" db="UniProtKB">
        <authorList>
            <consortium name="EnsemblPlants"/>
        </authorList>
    </citation>
    <scope>IDENTIFICATION</scope>
</reference>
<feature type="coiled-coil region" evidence="4">
    <location>
        <begin position="1095"/>
        <end position="1192"/>
    </location>
</feature>
<keyword evidence="3" id="KW-0539">Nucleus</keyword>
<feature type="region of interest" description="Disordered" evidence="5">
    <location>
        <begin position="1820"/>
        <end position="2107"/>
    </location>
</feature>
<dbReference type="InterPro" id="IPR018247">
    <property type="entry name" value="EF_Hand_1_Ca_BS"/>
</dbReference>
<evidence type="ECO:0000256" key="5">
    <source>
        <dbReference type="SAM" id="MobiDB-lite"/>
    </source>
</evidence>
<name>A0A7N2LLU3_QUELO</name>
<dbReference type="InterPro" id="IPR057577">
    <property type="entry name" value="Nucleoprot-TPR/MLP1_dom"/>
</dbReference>
<dbReference type="Gramene" id="QL04p095880:mrna">
    <property type="protein sequence ID" value="QL04p095880:mrna"/>
    <property type="gene ID" value="QL04p095880"/>
</dbReference>
<organism evidence="9 10">
    <name type="scientific">Quercus lobata</name>
    <name type="common">Valley oak</name>
    <dbReference type="NCBI Taxonomy" id="97700"/>
    <lineage>
        <taxon>Eukaryota</taxon>
        <taxon>Viridiplantae</taxon>
        <taxon>Streptophyta</taxon>
        <taxon>Embryophyta</taxon>
        <taxon>Tracheophyta</taxon>
        <taxon>Spermatophyta</taxon>
        <taxon>Magnoliopsida</taxon>
        <taxon>eudicotyledons</taxon>
        <taxon>Gunneridae</taxon>
        <taxon>Pentapetalae</taxon>
        <taxon>rosids</taxon>
        <taxon>fabids</taxon>
        <taxon>Fagales</taxon>
        <taxon>Fagaceae</taxon>
        <taxon>Quercus</taxon>
    </lineage>
</organism>